<feature type="compositionally biased region" description="Polar residues" evidence="1">
    <location>
        <begin position="78"/>
        <end position="89"/>
    </location>
</feature>
<name>A0A812TWG3_SYMPI</name>
<sequence>QCDKMLEQFASFDVRRSQCGVAAERPKLHCQIARLFDEIDDPLISVAIEVFQEDTDTEDSLTPLLETEKESEELTSPRAQYSSAYKLSL</sequence>
<accession>A0A812TWG3</accession>
<feature type="non-terminal residue" evidence="2">
    <location>
        <position position="1"/>
    </location>
</feature>
<dbReference type="AlphaFoldDB" id="A0A812TWG3"/>
<dbReference type="Proteomes" id="UP000649617">
    <property type="component" value="Unassembled WGS sequence"/>
</dbReference>
<evidence type="ECO:0000313" key="3">
    <source>
        <dbReference type="Proteomes" id="UP000649617"/>
    </source>
</evidence>
<proteinExistence type="predicted"/>
<protein>
    <submittedName>
        <fullName evidence="2">Gstm5 protein</fullName>
    </submittedName>
</protein>
<comment type="caution">
    <text evidence="2">The sequence shown here is derived from an EMBL/GenBank/DDBJ whole genome shotgun (WGS) entry which is preliminary data.</text>
</comment>
<gene>
    <name evidence="2" type="primary">Gstm5</name>
    <name evidence="2" type="ORF">SPIL2461_LOCUS14469</name>
</gene>
<keyword evidence="3" id="KW-1185">Reference proteome</keyword>
<organism evidence="2 3">
    <name type="scientific">Symbiodinium pilosum</name>
    <name type="common">Dinoflagellate</name>
    <dbReference type="NCBI Taxonomy" id="2952"/>
    <lineage>
        <taxon>Eukaryota</taxon>
        <taxon>Sar</taxon>
        <taxon>Alveolata</taxon>
        <taxon>Dinophyceae</taxon>
        <taxon>Suessiales</taxon>
        <taxon>Symbiodiniaceae</taxon>
        <taxon>Symbiodinium</taxon>
    </lineage>
</organism>
<reference evidence="2" key="1">
    <citation type="submission" date="2021-02" db="EMBL/GenBank/DDBJ databases">
        <authorList>
            <person name="Dougan E. K."/>
            <person name="Rhodes N."/>
            <person name="Thang M."/>
            <person name="Chan C."/>
        </authorList>
    </citation>
    <scope>NUCLEOTIDE SEQUENCE</scope>
</reference>
<feature type="region of interest" description="Disordered" evidence="1">
    <location>
        <begin position="66"/>
        <end position="89"/>
    </location>
</feature>
<evidence type="ECO:0000313" key="2">
    <source>
        <dbReference type="EMBL" id="CAE7545477.1"/>
    </source>
</evidence>
<dbReference type="EMBL" id="CAJNIZ010033448">
    <property type="protein sequence ID" value="CAE7545477.1"/>
    <property type="molecule type" value="Genomic_DNA"/>
</dbReference>
<evidence type="ECO:0000256" key="1">
    <source>
        <dbReference type="SAM" id="MobiDB-lite"/>
    </source>
</evidence>